<dbReference type="InterPro" id="IPR053192">
    <property type="entry name" value="Vacuole_Formation_Reg"/>
</dbReference>
<keyword evidence="4" id="KW-1185">Reference proteome</keyword>
<organism evidence="3 4">
    <name type="scientific">Lactuca saligna</name>
    <name type="common">Willowleaf lettuce</name>
    <dbReference type="NCBI Taxonomy" id="75948"/>
    <lineage>
        <taxon>Eukaryota</taxon>
        <taxon>Viridiplantae</taxon>
        <taxon>Streptophyta</taxon>
        <taxon>Embryophyta</taxon>
        <taxon>Tracheophyta</taxon>
        <taxon>Spermatophyta</taxon>
        <taxon>Magnoliopsida</taxon>
        <taxon>eudicotyledons</taxon>
        <taxon>Gunneridae</taxon>
        <taxon>Pentapetalae</taxon>
        <taxon>asterids</taxon>
        <taxon>campanulids</taxon>
        <taxon>Asterales</taxon>
        <taxon>Asteraceae</taxon>
        <taxon>Cichorioideae</taxon>
        <taxon>Cichorieae</taxon>
        <taxon>Lactucinae</taxon>
        <taxon>Lactuca</taxon>
    </lineage>
</organism>
<keyword evidence="1" id="KW-0677">Repeat</keyword>
<evidence type="ECO:0000313" key="3">
    <source>
        <dbReference type="EMBL" id="CAI9290989.1"/>
    </source>
</evidence>
<dbReference type="AlphaFoldDB" id="A0AA35ZF50"/>
<accession>A0AA35ZF50</accession>
<dbReference type="SUPFAM" id="SSF57889">
    <property type="entry name" value="Cysteine-rich domain"/>
    <property type="match status" value="2"/>
</dbReference>
<dbReference type="PANTHER" id="PTHR32410">
    <property type="entry name" value="CYSTEINE/HISTIDINE-RICH C1 DOMAIN FAMILY PROTEIN"/>
    <property type="match status" value="1"/>
</dbReference>
<reference evidence="3" key="1">
    <citation type="submission" date="2023-04" db="EMBL/GenBank/DDBJ databases">
        <authorList>
            <person name="Vijverberg K."/>
            <person name="Xiong W."/>
            <person name="Schranz E."/>
        </authorList>
    </citation>
    <scope>NUCLEOTIDE SEQUENCE</scope>
</reference>
<dbReference type="InterPro" id="IPR046349">
    <property type="entry name" value="C1-like_sf"/>
</dbReference>
<proteinExistence type="predicted"/>
<dbReference type="InterPro" id="IPR013083">
    <property type="entry name" value="Znf_RING/FYVE/PHD"/>
</dbReference>
<name>A0AA35ZF50_LACSI</name>
<dbReference type="PANTHER" id="PTHR32410:SF216">
    <property type="entry name" value="PHORBOL-ESTER_DAG-TYPE DOMAIN-CONTAINING PROTEIN"/>
    <property type="match status" value="1"/>
</dbReference>
<evidence type="ECO:0000256" key="1">
    <source>
        <dbReference type="ARBA" id="ARBA00022737"/>
    </source>
</evidence>
<dbReference type="InterPro" id="IPR004146">
    <property type="entry name" value="DC1"/>
</dbReference>
<dbReference type="Proteomes" id="UP001177003">
    <property type="component" value="Chromosome 6"/>
</dbReference>
<dbReference type="Pfam" id="PF03107">
    <property type="entry name" value="C1_2"/>
    <property type="match status" value="1"/>
</dbReference>
<gene>
    <name evidence="3" type="ORF">LSALG_LOCUS30155</name>
</gene>
<sequence length="367" mass="42250">MFVVIKEEEGGFCYFYENLEYNILFNACIDCCLVEIALKTEADAIKEAITIKIEHEGHPQHILTLQLRLAAFRCDACNTYKDEGLFYECDSCDFWIHKTCASLSSTIHLPTIITHLQWSISFQKNSLNLHIIVNFAEYTSDGMTGCIIVPTVDILPISIDEDENGLLHFPMSYELTDRLKRQHYEKMTQYDDDDDEKIVIKHQNWSHEHPLILHVQPQANNMSGCSDPIEVCFRCVRPLSLPYYTCKDGCNSFSLHKYCAELPLKLQHPLQPDHSLDLIHTCPQNLYDRYNGCGSFGNTLLYKCETCEFNLDVNCALLPRTIKHESHKHPFIQVIDHEPLCNACNVWCDHISYACKACSFILDIIVQ</sequence>
<protein>
    <recommendedName>
        <fullName evidence="2">DC1 domain-containing protein</fullName>
    </recommendedName>
</protein>
<dbReference type="Gene3D" id="3.30.40.10">
    <property type="entry name" value="Zinc/RING finger domain, C3HC4 (zinc finger)"/>
    <property type="match status" value="1"/>
</dbReference>
<feature type="domain" description="DC1" evidence="2">
    <location>
        <begin position="57"/>
        <end position="101"/>
    </location>
</feature>
<dbReference type="EMBL" id="OX465082">
    <property type="protein sequence ID" value="CAI9290989.1"/>
    <property type="molecule type" value="Genomic_DNA"/>
</dbReference>
<evidence type="ECO:0000259" key="2">
    <source>
        <dbReference type="Pfam" id="PF03107"/>
    </source>
</evidence>
<evidence type="ECO:0000313" key="4">
    <source>
        <dbReference type="Proteomes" id="UP001177003"/>
    </source>
</evidence>